<sequence length="373" mass="41070">MSIMDMKVLSLFEEETPQIFTLCGRDPRSSLRILRPGLAISEMAVSQLPGVPSAVWTVKRNVNDEFDAFVVVSFANATLLLSIGETVEEVSDSGFLDSTRSLAVSLIGDDSLMQVHPSGIRHIREDGRGEIIYFEVDMTGQLMEVEKNEMSGDVACLDIAPIPEGKQRSRFLAVGSYDNTIWILSLDPEDCMQVLSLQSVSSPPESLLFQKPILHLFLEVQASSGGEDGADHPASLFLNAGLQSGVLFRTVVDMVTGQLSDARSRFLGLRAPKLFSILVRGRRAMLCLSSRPWLGYVHQGHFLLTPLSYETLEYTASFSSDQCAEGVVAVAGDALRVFTIERLGETFNETAIPLRYTPRKFVFHPKKETSGND</sequence>
<dbReference type="PANTHER" id="PTHR10644">
    <property type="entry name" value="DNA REPAIR/RNA PROCESSING CPSF FAMILY"/>
    <property type="match status" value="1"/>
</dbReference>
<gene>
    <name evidence="2" type="ORF">HannXRQ_Chr08g0234761</name>
</gene>
<feature type="domain" description="RSE1/DDB1/CPSF1 second beta-propeller" evidence="1">
    <location>
        <begin position="40"/>
        <end position="127"/>
    </location>
</feature>
<evidence type="ECO:0000259" key="1">
    <source>
        <dbReference type="Pfam" id="PF23726"/>
    </source>
</evidence>
<dbReference type="InParanoid" id="A0A251U8T1"/>
<dbReference type="InterPro" id="IPR015943">
    <property type="entry name" value="WD40/YVTN_repeat-like_dom_sf"/>
</dbReference>
<reference evidence="3" key="1">
    <citation type="journal article" date="2017" name="Nature">
        <title>The sunflower genome provides insights into oil metabolism, flowering and Asterid evolution.</title>
        <authorList>
            <person name="Badouin H."/>
            <person name="Gouzy J."/>
            <person name="Grassa C.J."/>
            <person name="Murat F."/>
            <person name="Staton S.E."/>
            <person name="Cottret L."/>
            <person name="Lelandais-Briere C."/>
            <person name="Owens G.L."/>
            <person name="Carrere S."/>
            <person name="Mayjonade B."/>
            <person name="Legrand L."/>
            <person name="Gill N."/>
            <person name="Kane N.C."/>
            <person name="Bowers J.E."/>
            <person name="Hubner S."/>
            <person name="Bellec A."/>
            <person name="Berard A."/>
            <person name="Berges H."/>
            <person name="Blanchet N."/>
            <person name="Boniface M.C."/>
            <person name="Brunel D."/>
            <person name="Catrice O."/>
            <person name="Chaidir N."/>
            <person name="Claudel C."/>
            <person name="Donnadieu C."/>
            <person name="Faraut T."/>
            <person name="Fievet G."/>
            <person name="Helmstetter N."/>
            <person name="King M."/>
            <person name="Knapp S.J."/>
            <person name="Lai Z."/>
            <person name="Le Paslier M.C."/>
            <person name="Lippi Y."/>
            <person name="Lorenzon L."/>
            <person name="Mandel J.R."/>
            <person name="Marage G."/>
            <person name="Marchand G."/>
            <person name="Marquand E."/>
            <person name="Bret-Mestries E."/>
            <person name="Morien E."/>
            <person name="Nambeesan S."/>
            <person name="Nguyen T."/>
            <person name="Pegot-Espagnet P."/>
            <person name="Pouilly N."/>
            <person name="Raftis F."/>
            <person name="Sallet E."/>
            <person name="Schiex T."/>
            <person name="Thomas J."/>
            <person name="Vandecasteele C."/>
            <person name="Vares D."/>
            <person name="Vear F."/>
            <person name="Vautrin S."/>
            <person name="Crespi M."/>
            <person name="Mangin B."/>
            <person name="Burke J.M."/>
            <person name="Salse J."/>
            <person name="Munos S."/>
            <person name="Vincourt P."/>
            <person name="Rieseberg L.H."/>
            <person name="Langlade N.B."/>
        </authorList>
    </citation>
    <scope>NUCLEOTIDE SEQUENCE [LARGE SCALE GENOMIC DNA]</scope>
    <source>
        <strain evidence="3">cv. SF193</strain>
    </source>
</reference>
<name>A0A251U8T1_HELAN</name>
<accession>A0A251U8T1</accession>
<dbReference type="EMBL" id="CM007897">
    <property type="protein sequence ID" value="OTG19499.1"/>
    <property type="molecule type" value="Genomic_DNA"/>
</dbReference>
<dbReference type="AlphaFoldDB" id="A0A251U8T1"/>
<dbReference type="InterPro" id="IPR058543">
    <property type="entry name" value="Beta-prop_RSE1/DDB1/CPSF1_2nd"/>
</dbReference>
<protein>
    <recommendedName>
        <fullName evidence="1">RSE1/DDB1/CPSF1 second beta-propeller domain-containing protein</fullName>
    </recommendedName>
</protein>
<proteinExistence type="predicted"/>
<dbReference type="Gene3D" id="2.130.10.10">
    <property type="entry name" value="YVTN repeat-like/Quinoprotein amine dehydrogenase"/>
    <property type="match status" value="3"/>
</dbReference>
<dbReference type="Proteomes" id="UP000215914">
    <property type="component" value="Chromosome 8"/>
</dbReference>
<keyword evidence="3" id="KW-1185">Reference proteome</keyword>
<dbReference type="Pfam" id="PF23726">
    <property type="entry name" value="Beta-prop_RSE1_2nd"/>
    <property type="match status" value="2"/>
</dbReference>
<organism evidence="2 3">
    <name type="scientific">Helianthus annuus</name>
    <name type="common">Common sunflower</name>
    <dbReference type="NCBI Taxonomy" id="4232"/>
    <lineage>
        <taxon>Eukaryota</taxon>
        <taxon>Viridiplantae</taxon>
        <taxon>Streptophyta</taxon>
        <taxon>Embryophyta</taxon>
        <taxon>Tracheophyta</taxon>
        <taxon>Spermatophyta</taxon>
        <taxon>Magnoliopsida</taxon>
        <taxon>eudicotyledons</taxon>
        <taxon>Gunneridae</taxon>
        <taxon>Pentapetalae</taxon>
        <taxon>asterids</taxon>
        <taxon>campanulids</taxon>
        <taxon>Asterales</taxon>
        <taxon>Asteraceae</taxon>
        <taxon>Asteroideae</taxon>
        <taxon>Heliantheae alliance</taxon>
        <taxon>Heliantheae</taxon>
        <taxon>Helianthus</taxon>
    </lineage>
</organism>
<evidence type="ECO:0000313" key="3">
    <source>
        <dbReference type="Proteomes" id="UP000215914"/>
    </source>
</evidence>
<feature type="domain" description="RSE1/DDB1/CPSF1 second beta-propeller" evidence="1">
    <location>
        <begin position="128"/>
        <end position="340"/>
    </location>
</feature>
<dbReference type="InterPro" id="IPR050358">
    <property type="entry name" value="RSE1/DDB1/CFT1"/>
</dbReference>
<dbReference type="STRING" id="4232.A0A251U8T1"/>
<evidence type="ECO:0000313" key="2">
    <source>
        <dbReference type="EMBL" id="OTG19499.1"/>
    </source>
</evidence>